<sequence>MDQNHSPHQAAGRDVSRNGISHDTILNGVILLDEICDQVQMQADKLYEPAGCMTIPLPSPAPLSPLSPPAPLPPLPKNWKRYPREPKQQGFNLSAWAYGSIYKRLHLVHTYHTSREEMMARKWIEEAKRKIIEERKKKESWIRYYKIQ</sequence>
<reference evidence="1" key="3">
    <citation type="submission" date="2023-05" db="EMBL/GenBank/DDBJ databases">
        <authorList>
            <person name="Smith C.H."/>
        </authorList>
    </citation>
    <scope>NUCLEOTIDE SEQUENCE</scope>
    <source>
        <strain evidence="1">CHS0354</strain>
        <tissue evidence="1">Mantle</tissue>
    </source>
</reference>
<gene>
    <name evidence="1" type="ORF">CHS0354_011260</name>
</gene>
<dbReference type="Proteomes" id="UP001195483">
    <property type="component" value="Unassembled WGS sequence"/>
</dbReference>
<evidence type="ECO:0000313" key="2">
    <source>
        <dbReference type="Proteomes" id="UP001195483"/>
    </source>
</evidence>
<evidence type="ECO:0000313" key="1">
    <source>
        <dbReference type="EMBL" id="KAK3576584.1"/>
    </source>
</evidence>
<reference evidence="1" key="1">
    <citation type="journal article" date="2021" name="Genome Biol. Evol.">
        <title>A High-Quality Reference Genome for a Parasitic Bivalve with Doubly Uniparental Inheritance (Bivalvia: Unionida).</title>
        <authorList>
            <person name="Smith C.H."/>
        </authorList>
    </citation>
    <scope>NUCLEOTIDE SEQUENCE</scope>
    <source>
        <strain evidence="1">CHS0354</strain>
    </source>
</reference>
<protein>
    <submittedName>
        <fullName evidence="1">Uncharacterized protein</fullName>
    </submittedName>
</protein>
<accession>A0AAE0VFR2</accession>
<name>A0AAE0VFR2_9BIVA</name>
<comment type="caution">
    <text evidence="1">The sequence shown here is derived from an EMBL/GenBank/DDBJ whole genome shotgun (WGS) entry which is preliminary data.</text>
</comment>
<dbReference type="EMBL" id="JAEAOA010000697">
    <property type="protein sequence ID" value="KAK3576584.1"/>
    <property type="molecule type" value="Genomic_DNA"/>
</dbReference>
<keyword evidence="2" id="KW-1185">Reference proteome</keyword>
<organism evidence="1 2">
    <name type="scientific">Potamilus streckersoni</name>
    <dbReference type="NCBI Taxonomy" id="2493646"/>
    <lineage>
        <taxon>Eukaryota</taxon>
        <taxon>Metazoa</taxon>
        <taxon>Spiralia</taxon>
        <taxon>Lophotrochozoa</taxon>
        <taxon>Mollusca</taxon>
        <taxon>Bivalvia</taxon>
        <taxon>Autobranchia</taxon>
        <taxon>Heteroconchia</taxon>
        <taxon>Palaeoheterodonta</taxon>
        <taxon>Unionida</taxon>
        <taxon>Unionoidea</taxon>
        <taxon>Unionidae</taxon>
        <taxon>Ambleminae</taxon>
        <taxon>Lampsilini</taxon>
        <taxon>Potamilus</taxon>
    </lineage>
</organism>
<proteinExistence type="predicted"/>
<dbReference type="AlphaFoldDB" id="A0AAE0VFR2"/>
<reference evidence="1" key="2">
    <citation type="journal article" date="2021" name="Genome Biol. Evol.">
        <title>Developing a high-quality reference genome for a parasitic bivalve with doubly uniparental inheritance (Bivalvia: Unionida).</title>
        <authorList>
            <person name="Smith C.H."/>
        </authorList>
    </citation>
    <scope>NUCLEOTIDE SEQUENCE</scope>
    <source>
        <strain evidence="1">CHS0354</strain>
        <tissue evidence="1">Mantle</tissue>
    </source>
</reference>